<dbReference type="AlphaFoldDB" id="A0A385DAH3"/>
<dbReference type="Pfam" id="PF04954">
    <property type="entry name" value="SIP"/>
    <property type="match status" value="1"/>
</dbReference>
<sequence>MPRGPPERASSSLRTRTPGQGPGGFGSALKADPAGVRPPGSRRRGTRRGRRRRCGAGGHRDGVSAPPGAPVRPLPREDPAARPGALALEAVRAARFPGGRCCYAWVAGEAGLATGVRRHLVGERGVARADVTFRGYFRHGRAALRPGGRPPLTSRAARPGTAGPRPARRPAGRSGRGGPRR</sequence>
<evidence type="ECO:0000256" key="1">
    <source>
        <dbReference type="SAM" id="MobiDB-lite"/>
    </source>
</evidence>
<dbReference type="InterPro" id="IPR007037">
    <property type="entry name" value="SIP_rossman_dom"/>
</dbReference>
<dbReference type="PANTHER" id="PTHR30157:SF0">
    <property type="entry name" value="NADPH-DEPENDENT FERRIC-CHELATE REDUCTASE"/>
    <property type="match status" value="1"/>
</dbReference>
<dbReference type="InterPro" id="IPR039261">
    <property type="entry name" value="FNR_nucleotide-bd"/>
</dbReference>
<evidence type="ECO:0000313" key="3">
    <source>
        <dbReference type="EMBL" id="AXQ55433.1"/>
    </source>
</evidence>
<dbReference type="KEGG" id="sky:D0C37_13055"/>
<protein>
    <recommendedName>
        <fullName evidence="2">SIP-like Rossmann fold domain-containing protein</fullName>
    </recommendedName>
</protein>
<dbReference type="InterPro" id="IPR039374">
    <property type="entry name" value="SIP_fam"/>
</dbReference>
<feature type="region of interest" description="Disordered" evidence="1">
    <location>
        <begin position="141"/>
        <end position="181"/>
    </location>
</feature>
<feature type="compositionally biased region" description="Polar residues" evidence="1">
    <location>
        <begin position="9"/>
        <end position="18"/>
    </location>
</feature>
<reference evidence="3 4" key="1">
    <citation type="submission" date="2018-08" db="EMBL/GenBank/DDBJ databases">
        <authorList>
            <person name="Ferrada E.E."/>
            <person name="Latorre B.A."/>
        </authorList>
    </citation>
    <scope>NUCLEOTIDE SEQUENCE [LARGE SCALE GENOMIC DNA]</scope>
    <source>
        <strain evidence="3 4">VK-A60T</strain>
    </source>
</reference>
<proteinExistence type="predicted"/>
<feature type="compositionally biased region" description="Basic residues" evidence="1">
    <location>
        <begin position="40"/>
        <end position="54"/>
    </location>
</feature>
<evidence type="ECO:0000259" key="2">
    <source>
        <dbReference type="Pfam" id="PF04954"/>
    </source>
</evidence>
<dbReference type="PANTHER" id="PTHR30157">
    <property type="entry name" value="FERRIC REDUCTASE, NADPH-DEPENDENT"/>
    <property type="match status" value="1"/>
</dbReference>
<dbReference type="EMBL" id="CP031742">
    <property type="protein sequence ID" value="AXQ55433.1"/>
    <property type="molecule type" value="Genomic_DNA"/>
</dbReference>
<name>A0A385DAH3_9ACTN</name>
<accession>A0A385DAH3</accession>
<evidence type="ECO:0000313" key="4">
    <source>
        <dbReference type="Proteomes" id="UP000259636"/>
    </source>
</evidence>
<dbReference type="Proteomes" id="UP000259636">
    <property type="component" value="Chromosome"/>
</dbReference>
<feature type="region of interest" description="Disordered" evidence="1">
    <location>
        <begin position="1"/>
        <end position="80"/>
    </location>
</feature>
<dbReference type="Gene3D" id="3.40.50.80">
    <property type="entry name" value="Nucleotide-binding domain of ferredoxin-NADP reductase (FNR) module"/>
    <property type="match status" value="1"/>
</dbReference>
<gene>
    <name evidence="3" type="ORF">D0C37_13055</name>
</gene>
<feature type="compositionally biased region" description="Low complexity" evidence="1">
    <location>
        <begin position="155"/>
        <end position="165"/>
    </location>
</feature>
<feature type="domain" description="SIP-like Rossmann fold" evidence="2">
    <location>
        <begin position="60"/>
        <end position="140"/>
    </location>
</feature>
<organism evidence="3 4">
    <name type="scientific">Streptomyces koyangensis</name>
    <dbReference type="NCBI Taxonomy" id="188770"/>
    <lineage>
        <taxon>Bacteria</taxon>
        <taxon>Bacillati</taxon>
        <taxon>Actinomycetota</taxon>
        <taxon>Actinomycetes</taxon>
        <taxon>Kitasatosporales</taxon>
        <taxon>Streptomycetaceae</taxon>
        <taxon>Streptomyces</taxon>
        <taxon>Streptomyces aurantiacus group</taxon>
    </lineage>
</organism>